<dbReference type="EMBL" id="CAJNRE010001097">
    <property type="protein sequence ID" value="CAF1935128.1"/>
    <property type="molecule type" value="Genomic_DNA"/>
</dbReference>
<dbReference type="EMBL" id="CAJOBG010007334">
    <property type="protein sequence ID" value="CAF4213779.1"/>
    <property type="molecule type" value="Genomic_DNA"/>
</dbReference>
<comment type="caution">
    <text evidence="3">The sequence shown here is derived from an EMBL/GenBank/DDBJ whole genome shotgun (WGS) entry which is preliminary data.</text>
</comment>
<proteinExistence type="predicted"/>
<protein>
    <submittedName>
        <fullName evidence="3">Uncharacterized protein</fullName>
    </submittedName>
</protein>
<dbReference type="EMBL" id="CAJOBI010338071">
    <property type="protein sequence ID" value="CAF5208818.1"/>
    <property type="molecule type" value="Genomic_DNA"/>
</dbReference>
<evidence type="ECO:0000313" key="6">
    <source>
        <dbReference type="EMBL" id="CAF5208818.1"/>
    </source>
</evidence>
<dbReference type="EMBL" id="CAJNOV010005349">
    <property type="protein sequence ID" value="CAF1206948.1"/>
    <property type="molecule type" value="Genomic_DNA"/>
</dbReference>
<dbReference type="Proteomes" id="UP000663824">
    <property type="component" value="Unassembled WGS sequence"/>
</dbReference>
<evidence type="ECO:0000313" key="4">
    <source>
        <dbReference type="EMBL" id="CAF4201039.1"/>
    </source>
</evidence>
<evidence type="ECO:0000313" key="3">
    <source>
        <dbReference type="EMBL" id="CAF1935128.1"/>
    </source>
</evidence>
<dbReference type="OrthoDB" id="9989223at2759"/>
<dbReference type="AlphaFoldDB" id="A0A816LD14"/>
<accession>A0A816LD14</accession>
<evidence type="ECO:0000313" key="5">
    <source>
        <dbReference type="EMBL" id="CAF4213779.1"/>
    </source>
</evidence>
<dbReference type="Proteomes" id="UP000676336">
    <property type="component" value="Unassembled WGS sequence"/>
</dbReference>
<dbReference type="Proteomes" id="UP000663834">
    <property type="component" value="Unassembled WGS sequence"/>
</dbReference>
<dbReference type="Proteomes" id="UP000663855">
    <property type="component" value="Unassembled WGS sequence"/>
</dbReference>
<organism evidence="3 7">
    <name type="scientific">Rotaria magnacalcarata</name>
    <dbReference type="NCBI Taxonomy" id="392030"/>
    <lineage>
        <taxon>Eukaryota</taxon>
        <taxon>Metazoa</taxon>
        <taxon>Spiralia</taxon>
        <taxon>Gnathifera</taxon>
        <taxon>Rotifera</taxon>
        <taxon>Eurotatoria</taxon>
        <taxon>Bdelloidea</taxon>
        <taxon>Philodinida</taxon>
        <taxon>Philodinidae</taxon>
        <taxon>Rotaria</taxon>
    </lineage>
</organism>
<gene>
    <name evidence="1" type="ORF">CJN711_LOCUS12318</name>
    <name evidence="2" type="ORF">KQP761_LOCUS37810</name>
    <name evidence="3" type="ORF">MBJ925_LOCUS4888</name>
    <name evidence="5" type="ORF">OVN521_LOCUS27055</name>
    <name evidence="6" type="ORF">SMN809_LOCUS77725</name>
    <name evidence="4" type="ORF">UXM345_LOCUS28004</name>
</gene>
<evidence type="ECO:0000313" key="1">
    <source>
        <dbReference type="EMBL" id="CAF1206948.1"/>
    </source>
</evidence>
<dbReference type="EMBL" id="CAJNOW010021398">
    <property type="protein sequence ID" value="CAF1684089.1"/>
    <property type="molecule type" value="Genomic_DNA"/>
</dbReference>
<evidence type="ECO:0000313" key="7">
    <source>
        <dbReference type="Proteomes" id="UP000663824"/>
    </source>
</evidence>
<reference evidence="3" key="1">
    <citation type="submission" date="2021-02" db="EMBL/GenBank/DDBJ databases">
        <authorList>
            <person name="Nowell W R."/>
        </authorList>
    </citation>
    <scope>NUCLEOTIDE SEQUENCE</scope>
</reference>
<name>A0A816LD14_9BILA</name>
<evidence type="ECO:0000313" key="2">
    <source>
        <dbReference type="EMBL" id="CAF1684089.1"/>
    </source>
</evidence>
<keyword evidence="8" id="KW-1185">Reference proteome</keyword>
<sequence>MSQLHENNFYETILMVHLLLNLQLKSGIFKNVNLANADLYQSDIIIQLLHPMAYDGIAPNIFLNTQHPNGTFIDMNTNDLIVDGQAQAEVCRMKGLALRADIFFSVVSPQYNVVLA</sequence>
<evidence type="ECO:0000313" key="8">
    <source>
        <dbReference type="Proteomes" id="UP000663866"/>
    </source>
</evidence>
<dbReference type="EMBL" id="CAJOBF010006253">
    <property type="protein sequence ID" value="CAF4201039.1"/>
    <property type="molecule type" value="Genomic_DNA"/>
</dbReference>
<dbReference type="Proteomes" id="UP000663842">
    <property type="component" value="Unassembled WGS sequence"/>
</dbReference>
<dbReference type="Proteomes" id="UP000663866">
    <property type="component" value="Unassembled WGS sequence"/>
</dbReference>